<reference evidence="2" key="1">
    <citation type="journal article" date="2023" name="Front. Plant Sci.">
        <title>Chromosomal-level genome assembly of Melastoma candidum provides insights into trichome evolution.</title>
        <authorList>
            <person name="Zhong Y."/>
            <person name="Wu W."/>
            <person name="Sun C."/>
            <person name="Zou P."/>
            <person name="Liu Y."/>
            <person name="Dai S."/>
            <person name="Zhou R."/>
        </authorList>
    </citation>
    <scope>NUCLEOTIDE SEQUENCE [LARGE SCALE GENOMIC DNA]</scope>
</reference>
<evidence type="ECO:0000313" key="1">
    <source>
        <dbReference type="EMBL" id="KAI4326692.1"/>
    </source>
</evidence>
<organism evidence="1 2">
    <name type="scientific">Melastoma candidum</name>
    <dbReference type="NCBI Taxonomy" id="119954"/>
    <lineage>
        <taxon>Eukaryota</taxon>
        <taxon>Viridiplantae</taxon>
        <taxon>Streptophyta</taxon>
        <taxon>Embryophyta</taxon>
        <taxon>Tracheophyta</taxon>
        <taxon>Spermatophyta</taxon>
        <taxon>Magnoliopsida</taxon>
        <taxon>eudicotyledons</taxon>
        <taxon>Gunneridae</taxon>
        <taxon>Pentapetalae</taxon>
        <taxon>rosids</taxon>
        <taxon>malvids</taxon>
        <taxon>Myrtales</taxon>
        <taxon>Melastomataceae</taxon>
        <taxon>Melastomatoideae</taxon>
        <taxon>Melastomateae</taxon>
        <taxon>Melastoma</taxon>
    </lineage>
</organism>
<protein>
    <submittedName>
        <fullName evidence="1">Uncharacterized protein</fullName>
    </submittedName>
</protein>
<dbReference type="EMBL" id="CM042888">
    <property type="protein sequence ID" value="KAI4326692.1"/>
    <property type="molecule type" value="Genomic_DNA"/>
</dbReference>
<sequence>MAGKPISCSFIILLFLVGLASPSSGNEDFRVLLVKFMQTLSPYDPLVSDKGWGWNTTSDPCDNGWKGVSCDVGPRMVRKVVLDKLNFTGTLDAGSLCSGVGSSLFVLSLTGNQLTGGIPQEIAGCDNLNHLYLSGNHFSGELPGSLSLIKGLKRFDVSNNNFTGELPPGLAEISGMKSFLAQNNRISGNLPKFDLTHLEEFNVSNNELSGPIPQMGGHFRANSFLDNPNLCGKPLDKECPPTTSSNSTSKDWSIDRYLIYAGYAFIGLVIITIIILKLVSNMRRRKPKVGDENQNVAVGEDGSNKADDLKTSEYRSQYSMESGTSSALVILDDDLAKDLKFEDLLRAPAELLGRGSHGSLYKVILNHRAALAVKRIKGSGIPNDEFTRRMHSLNKVRHRRVLPAIAFYSSNQEKLLVYEHQPNGSLFKLLHGSENGKNFTWGSRLVAATSMADALAYMHEGLREDGIAHGNLKSTDILFDGDKEAFISEYGLIRPEKERRIEPYGPKSLKKKSGSAPKGRLSPTLPRDDFKEDVYDFGVILLEMLTGKSATHNGLDLARWVNSMVREEWTGEVFDRALLDKGTSEERMVNLLQVAIKCTSASAGDRPDMSQVSKMISAISEEEEKSSINSPFSFTGDSVSM</sequence>
<gene>
    <name evidence="1" type="ORF">MLD38_031979</name>
</gene>
<comment type="caution">
    <text evidence="1">The sequence shown here is derived from an EMBL/GenBank/DDBJ whole genome shotgun (WGS) entry which is preliminary data.</text>
</comment>
<name>A0ACB9MR89_9MYRT</name>
<dbReference type="Proteomes" id="UP001057402">
    <property type="component" value="Chromosome 9"/>
</dbReference>
<proteinExistence type="predicted"/>
<keyword evidence="2" id="KW-1185">Reference proteome</keyword>
<accession>A0ACB9MR89</accession>
<evidence type="ECO:0000313" key="2">
    <source>
        <dbReference type="Proteomes" id="UP001057402"/>
    </source>
</evidence>